<dbReference type="RefSeq" id="WP_169259268.1">
    <property type="nucleotide sequence ID" value="NZ_WTVQ01000006.1"/>
</dbReference>
<keyword evidence="5" id="KW-1185">Reference proteome</keyword>
<evidence type="ECO:0000259" key="3">
    <source>
        <dbReference type="Pfam" id="PF02470"/>
    </source>
</evidence>
<organism evidence="4 5">
    <name type="scientific">Aromatoleum diolicum</name>
    <dbReference type="NCBI Taxonomy" id="75796"/>
    <lineage>
        <taxon>Bacteria</taxon>
        <taxon>Pseudomonadati</taxon>
        <taxon>Pseudomonadota</taxon>
        <taxon>Betaproteobacteria</taxon>
        <taxon>Rhodocyclales</taxon>
        <taxon>Rhodocyclaceae</taxon>
        <taxon>Aromatoleum</taxon>
    </lineage>
</organism>
<evidence type="ECO:0000256" key="1">
    <source>
        <dbReference type="SAM" id="MobiDB-lite"/>
    </source>
</evidence>
<dbReference type="Pfam" id="PF02470">
    <property type="entry name" value="MlaD"/>
    <property type="match status" value="1"/>
</dbReference>
<sequence length="320" mass="34525">MENRAHALAAGLFALILGAMLLGSLWWFSDGREAQRSYLLESHGSVTGLNIEAQVRYRGIPAGKVSDIRIDPADPRKVLVQIRMRSDIPLTRGTRATLAYQGVTGLAYVQLDDRGENPEPLASDGGEGGEGGDLPRLTLQPGLMEQLTDTTLDTMRRLKLVSDRITGFFNDENIQRLSNTLQRLESAAAGADRTFADAPATLASIRAVLAPENLKRFSETLANLEHASADAAPAVTELRSLMTRLHGIAERLDTTTTAAGDRVLDDTLPQLNGLLKELTTTSQRMGHLIDEVDASPQMLLLGRTPTPPGPGESGFDAPRP</sequence>
<dbReference type="InterPro" id="IPR003399">
    <property type="entry name" value="Mce/MlaD"/>
</dbReference>
<keyword evidence="2" id="KW-0472">Membrane</keyword>
<dbReference type="EMBL" id="WTVQ01000006">
    <property type="protein sequence ID" value="NMG74111.1"/>
    <property type="molecule type" value="Genomic_DNA"/>
</dbReference>
<dbReference type="PANTHER" id="PTHR36698:SF2">
    <property type="entry name" value="MCE_MLAD DOMAIN-CONTAINING PROTEIN"/>
    <property type="match status" value="1"/>
</dbReference>
<keyword evidence="2" id="KW-0812">Transmembrane</keyword>
<proteinExistence type="predicted"/>
<accession>A0ABX1QAR0</accession>
<comment type="caution">
    <text evidence="4">The sequence shown here is derived from an EMBL/GenBank/DDBJ whole genome shotgun (WGS) entry which is preliminary data.</text>
</comment>
<reference evidence="4 5" key="1">
    <citation type="submission" date="2019-12" db="EMBL/GenBank/DDBJ databases">
        <title>Comparative genomics gives insights into the taxonomy of the Azoarcus-Aromatoleum group and reveals separate origins of nif in the plant-associated Azoarcus and non-plant-associated Aromatoleum sub-groups.</title>
        <authorList>
            <person name="Lafos M."/>
            <person name="Maluk M."/>
            <person name="Batista M."/>
            <person name="Junghare M."/>
            <person name="Carmona M."/>
            <person name="Faoro H."/>
            <person name="Cruz L.M."/>
            <person name="Battistoni F."/>
            <person name="De Souza E."/>
            <person name="Pedrosa F."/>
            <person name="Chen W.-M."/>
            <person name="Poole P.S."/>
            <person name="Dixon R.A."/>
            <person name="James E.K."/>
        </authorList>
    </citation>
    <scope>NUCLEOTIDE SEQUENCE [LARGE SCALE GENOMIC DNA]</scope>
    <source>
        <strain evidence="4 5">22Lin</strain>
    </source>
</reference>
<feature type="region of interest" description="Disordered" evidence="1">
    <location>
        <begin position="114"/>
        <end position="135"/>
    </location>
</feature>
<evidence type="ECO:0000313" key="4">
    <source>
        <dbReference type="EMBL" id="NMG74111.1"/>
    </source>
</evidence>
<keyword evidence="2" id="KW-1133">Transmembrane helix</keyword>
<evidence type="ECO:0000256" key="2">
    <source>
        <dbReference type="SAM" id="Phobius"/>
    </source>
</evidence>
<feature type="transmembrane region" description="Helical" evidence="2">
    <location>
        <begin position="7"/>
        <end position="28"/>
    </location>
</feature>
<protein>
    <submittedName>
        <fullName evidence="4">MCE family protein</fullName>
    </submittedName>
</protein>
<feature type="domain" description="Mce/MlaD" evidence="3">
    <location>
        <begin position="45"/>
        <end position="113"/>
    </location>
</feature>
<dbReference type="Proteomes" id="UP000648984">
    <property type="component" value="Unassembled WGS sequence"/>
</dbReference>
<gene>
    <name evidence="4" type="ORF">GPA25_05010</name>
</gene>
<name>A0ABX1QAR0_9RHOO</name>
<dbReference type="PANTHER" id="PTHR36698">
    <property type="entry name" value="BLL5892 PROTEIN"/>
    <property type="match status" value="1"/>
</dbReference>
<evidence type="ECO:0000313" key="5">
    <source>
        <dbReference type="Proteomes" id="UP000648984"/>
    </source>
</evidence>